<dbReference type="InterPro" id="IPR012725">
    <property type="entry name" value="Chaperone_DnaK"/>
</dbReference>
<evidence type="ECO:0000313" key="11">
    <source>
        <dbReference type="EMBL" id="AII03333.1"/>
    </source>
</evidence>
<evidence type="ECO:0000256" key="2">
    <source>
        <dbReference type="ARBA" id="ARBA00007381"/>
    </source>
</evidence>
<sequence>MATAVGIDLGTTNSVIASWQGGEPVVISNVEGARTTPSVVAFTESGERLVGQLARRQAILNPKGTIYSAKRFIGRHYDEISEEAKAVSFDVVPGDSGEARFDVRGKKYAPEEISALVLRKLVDDASKFLGEKVKEAVITVPAYFNDAQRNATKDAGRIAGLEVLRIINEPTAAALAYGMDKQTHETVLVFDLGGGTFDVSLLDVGEGVVEVRSTAGDSHLGGDDFDRRLVDYLADEFQSAENIDLRKDAQALQRLFEAAEKAKVELSSVTQAQVNLPFVTADANGPKHLTTTIMRSKFEDLTADLVERCLDPVKQAMSDAKVTANDIDEVILVGGSTRIPAVQALVRRLTGGKDPHMGVNPDEVVALGAAVQAGVLKGEVSDVLLLDVTPLSLGVETQGGVMTKIIERNTTIPARRSEVFSTAEDNQSAVDVVVLQGERERAADNRVLGRFRLEDIRPAPRGEAQVEVTFDIDANGILNVTARDKDTGKEQSITISEQGNLDQGEVERMLAEAERNRGEDEALRKAVDARNALDSVAYQVERRLAELGDSAPPHDKARAEMLIADARKAVKDGASPAEVEPLTSELQQLLYGLAPVQDGGDGHQAGGAEAASSDDDDVIDAEFDRS</sequence>
<keyword evidence="4 8" id="KW-0547">Nucleotide-binding</keyword>
<dbReference type="GO" id="GO:0140662">
    <property type="term" value="F:ATP-dependent protein folding chaperone"/>
    <property type="evidence" value="ECO:0007669"/>
    <property type="project" value="InterPro"/>
</dbReference>
<evidence type="ECO:0000256" key="9">
    <source>
        <dbReference type="RuleBase" id="RU003322"/>
    </source>
</evidence>
<proteinExistence type="evidence at transcript level"/>
<dbReference type="SUPFAM" id="SSF100920">
    <property type="entry name" value="Heat shock protein 70kD (HSP70), peptide-binding domain"/>
    <property type="match status" value="1"/>
</dbReference>
<evidence type="ECO:0000256" key="5">
    <source>
        <dbReference type="ARBA" id="ARBA00022840"/>
    </source>
</evidence>
<dbReference type="Pfam" id="PF00012">
    <property type="entry name" value="HSP70"/>
    <property type="match status" value="1"/>
</dbReference>
<dbReference type="RefSeq" id="WP_112298452.1">
    <property type="nucleotide sequence ID" value="NZ_CP008947.1"/>
</dbReference>
<dbReference type="InterPro" id="IPR018181">
    <property type="entry name" value="Heat_shock_70_CS"/>
</dbReference>
<evidence type="ECO:0000256" key="4">
    <source>
        <dbReference type="ARBA" id="ARBA00022741"/>
    </source>
</evidence>
<dbReference type="Gene3D" id="2.60.34.10">
    <property type="entry name" value="Substrate Binding Domain Of DNAk, Chain A, domain 1"/>
    <property type="match status" value="1"/>
</dbReference>
<dbReference type="PROSITE" id="PS01036">
    <property type="entry name" value="HSP70_3"/>
    <property type="match status" value="1"/>
</dbReference>
<dbReference type="PANTHER" id="PTHR19375">
    <property type="entry name" value="HEAT SHOCK PROTEIN 70KDA"/>
    <property type="match status" value="1"/>
</dbReference>
<organism evidence="11 12">
    <name type="scientific">Rhodococcus opacus</name>
    <name type="common">Nocardia opaca</name>
    <dbReference type="NCBI Taxonomy" id="37919"/>
    <lineage>
        <taxon>Bacteria</taxon>
        <taxon>Bacillati</taxon>
        <taxon>Actinomycetota</taxon>
        <taxon>Actinomycetes</taxon>
        <taxon>Mycobacteriales</taxon>
        <taxon>Nocardiaceae</taxon>
        <taxon>Rhodococcus</taxon>
    </lineage>
</organism>
<dbReference type="Gene3D" id="3.30.420.40">
    <property type="match status" value="2"/>
</dbReference>
<reference evidence="11 12" key="1">
    <citation type="submission" date="2014-07" db="EMBL/GenBank/DDBJ databases">
        <title>Genome Sequence of Rhodococcus opacus Strain R7, a Biodegrader of Mono- and Polycyclic Aromatic Hydrocarbons.</title>
        <authorList>
            <person name="Di Gennaro P."/>
            <person name="Zampolli J."/>
            <person name="Presti I."/>
            <person name="Cappelletti M."/>
            <person name="D'Ursi P."/>
            <person name="Orro A."/>
            <person name="Mezzelani A."/>
            <person name="Milanesi L."/>
        </authorList>
    </citation>
    <scope>NUCLEOTIDE SEQUENCE [LARGE SCALE GENOMIC DNA]</scope>
    <source>
        <strain evidence="11 12">R7</strain>
    </source>
</reference>
<name>A0A076EE34_RHOOP</name>
<dbReference type="SUPFAM" id="SSF53067">
    <property type="entry name" value="Actin-like ATPase domain"/>
    <property type="match status" value="2"/>
</dbReference>
<dbReference type="AlphaFoldDB" id="A0A076EE34"/>
<evidence type="ECO:0000256" key="8">
    <source>
        <dbReference type="HAMAP-Rule" id="MF_00332"/>
    </source>
</evidence>
<dbReference type="InterPro" id="IPR029047">
    <property type="entry name" value="HSP70_peptide-bd_sf"/>
</dbReference>
<feature type="compositionally biased region" description="Acidic residues" evidence="10">
    <location>
        <begin position="612"/>
        <end position="626"/>
    </location>
</feature>
<dbReference type="Proteomes" id="UP000028488">
    <property type="component" value="Chromosome"/>
</dbReference>
<keyword evidence="6 8" id="KW-0346">Stress response</keyword>
<dbReference type="Gene3D" id="1.20.1270.10">
    <property type="match status" value="1"/>
</dbReference>
<comment type="function">
    <text evidence="1 8">Acts as a chaperone.</text>
</comment>
<evidence type="ECO:0000256" key="6">
    <source>
        <dbReference type="ARBA" id="ARBA00023016"/>
    </source>
</evidence>
<dbReference type="InterPro" id="IPR029048">
    <property type="entry name" value="HSP70_C_sf"/>
</dbReference>
<dbReference type="HAMAP" id="MF_00332">
    <property type="entry name" value="DnaK"/>
    <property type="match status" value="1"/>
</dbReference>
<accession>A0A076EE34</accession>
<dbReference type="PROSITE" id="PS00329">
    <property type="entry name" value="HSP70_2"/>
    <property type="match status" value="1"/>
</dbReference>
<evidence type="ECO:0000313" key="12">
    <source>
        <dbReference type="Proteomes" id="UP000028488"/>
    </source>
</evidence>
<keyword evidence="5 8" id="KW-0067">ATP-binding</keyword>
<feature type="region of interest" description="Disordered" evidence="10">
    <location>
        <begin position="593"/>
        <end position="626"/>
    </location>
</feature>
<comment type="similarity">
    <text evidence="2 8 9">Belongs to the heat shock protein 70 family.</text>
</comment>
<dbReference type="Gene3D" id="3.90.640.10">
    <property type="entry name" value="Actin, Chain A, domain 4"/>
    <property type="match status" value="1"/>
</dbReference>
<dbReference type="FunFam" id="3.30.420.40:FF:000004">
    <property type="entry name" value="Molecular chaperone DnaK"/>
    <property type="match status" value="1"/>
</dbReference>
<dbReference type="PRINTS" id="PR00301">
    <property type="entry name" value="HEATSHOCK70"/>
</dbReference>
<dbReference type="FunFam" id="3.90.640.10:FF:000003">
    <property type="entry name" value="Molecular chaperone DnaK"/>
    <property type="match status" value="1"/>
</dbReference>
<dbReference type="NCBIfam" id="NF001413">
    <property type="entry name" value="PRK00290.1"/>
    <property type="match status" value="1"/>
</dbReference>
<dbReference type="FunFam" id="2.60.34.10:FF:000014">
    <property type="entry name" value="Chaperone protein DnaK HSP70"/>
    <property type="match status" value="1"/>
</dbReference>
<evidence type="ECO:0000256" key="3">
    <source>
        <dbReference type="ARBA" id="ARBA00022553"/>
    </source>
</evidence>
<dbReference type="eggNOG" id="COG0443">
    <property type="taxonomic scope" value="Bacteria"/>
</dbReference>
<dbReference type="InterPro" id="IPR013126">
    <property type="entry name" value="Hsp_70_fam"/>
</dbReference>
<evidence type="ECO:0000256" key="7">
    <source>
        <dbReference type="ARBA" id="ARBA00023186"/>
    </source>
</evidence>
<dbReference type="NCBIfam" id="TIGR02350">
    <property type="entry name" value="prok_dnaK"/>
    <property type="match status" value="1"/>
</dbReference>
<dbReference type="CDD" id="cd10234">
    <property type="entry name" value="ASKHA_NBD_HSP70_DnaK-like"/>
    <property type="match status" value="1"/>
</dbReference>
<dbReference type="InterPro" id="IPR043129">
    <property type="entry name" value="ATPase_NBD"/>
</dbReference>
<keyword evidence="3 8" id="KW-0597">Phosphoprotein</keyword>
<evidence type="ECO:0000256" key="1">
    <source>
        <dbReference type="ARBA" id="ARBA00002290"/>
    </source>
</evidence>
<dbReference type="GO" id="GO:0005524">
    <property type="term" value="F:ATP binding"/>
    <property type="evidence" value="ECO:0007669"/>
    <property type="project" value="UniProtKB-UniRule"/>
</dbReference>
<dbReference type="PROSITE" id="PS00297">
    <property type="entry name" value="HSP70_1"/>
    <property type="match status" value="1"/>
</dbReference>
<comment type="induction">
    <text evidence="8">By stress conditions e.g. heat shock.</text>
</comment>
<feature type="modified residue" description="Phosphothreonine; by autocatalysis" evidence="8">
    <location>
        <position position="196"/>
    </location>
</feature>
<dbReference type="EMBL" id="CP008947">
    <property type="protein sequence ID" value="AII03333.1"/>
    <property type="molecule type" value="Genomic_DNA"/>
</dbReference>
<gene>
    <name evidence="8" type="primary">dnaK</name>
    <name evidence="11" type="ORF">EP51_01180</name>
</gene>
<keyword evidence="7 8" id="KW-0143">Chaperone</keyword>
<evidence type="ECO:0000256" key="10">
    <source>
        <dbReference type="SAM" id="MobiDB-lite"/>
    </source>
</evidence>
<protein>
    <recommendedName>
        <fullName evidence="8">Chaperone protein DnaK</fullName>
    </recommendedName>
    <alternativeName>
        <fullName evidence="8">HSP70</fullName>
    </alternativeName>
    <alternativeName>
        <fullName evidence="8">Heat shock 70 kDa protein</fullName>
    </alternativeName>
    <alternativeName>
        <fullName evidence="8">Heat shock protein 70</fullName>
    </alternativeName>
</protein>
<dbReference type="GO" id="GO:0051082">
    <property type="term" value="F:unfolded protein binding"/>
    <property type="evidence" value="ECO:0007669"/>
    <property type="project" value="InterPro"/>
</dbReference>